<dbReference type="AlphaFoldDB" id="F3ZNQ4"/>
<protein>
    <recommendedName>
        <fullName evidence="2">Bacterial Pleckstrin homology domain-containing protein</fullName>
    </recommendedName>
</protein>
<dbReference type="Pfam" id="PF10882">
    <property type="entry name" value="bPH_5"/>
    <property type="match status" value="1"/>
</dbReference>
<feature type="transmembrane region" description="Helical" evidence="1">
    <location>
        <begin position="9"/>
        <end position="28"/>
    </location>
</feature>
<dbReference type="eggNOG" id="ENOG5033DVB">
    <property type="taxonomic scope" value="Bacteria"/>
</dbReference>
<feature type="transmembrane region" description="Helical" evidence="1">
    <location>
        <begin position="34"/>
        <end position="58"/>
    </location>
</feature>
<reference evidence="3 4" key="1">
    <citation type="journal article" date="2011" name="Stand. Genomic Sci.">
        <title>Non-contiguous finished genome sequence of Bacteroides coprosuis type strain (PC139).</title>
        <authorList>
            <person name="Land M."/>
            <person name="Held B."/>
            <person name="Gronow S."/>
            <person name="Abt B."/>
            <person name="Lucas S."/>
            <person name="Del Rio T.G."/>
            <person name="Nolan M."/>
            <person name="Tice H."/>
            <person name="Cheng J.F."/>
            <person name="Pitluck S."/>
            <person name="Liolios K."/>
            <person name="Pagani I."/>
            <person name="Ivanova N."/>
            <person name="Mavromatis K."/>
            <person name="Mikhailova N."/>
            <person name="Pati A."/>
            <person name="Tapia R."/>
            <person name="Han C."/>
            <person name="Goodwin L."/>
            <person name="Chen A."/>
            <person name="Palaniappan K."/>
            <person name="Hauser L."/>
            <person name="Brambilla E.M."/>
            <person name="Rohde M."/>
            <person name="Goker M."/>
            <person name="Detter J.C."/>
            <person name="Woyke T."/>
            <person name="Bristow J."/>
            <person name="Eisen J.A."/>
            <person name="Markowitz V."/>
            <person name="Hugenholtz P."/>
            <person name="Kyrpides N.C."/>
            <person name="Klenk H.P."/>
            <person name="Lapidus A."/>
        </authorList>
    </citation>
    <scope>NUCLEOTIDE SEQUENCE</scope>
    <source>
        <strain evidence="3 4">DSM 18011</strain>
    </source>
</reference>
<keyword evidence="1" id="KW-1133">Transmembrane helix</keyword>
<feature type="domain" description="Bacterial Pleckstrin homology" evidence="2">
    <location>
        <begin position="59"/>
        <end position="141"/>
    </location>
</feature>
<evidence type="ECO:0000256" key="1">
    <source>
        <dbReference type="SAM" id="Phobius"/>
    </source>
</evidence>
<keyword evidence="4" id="KW-1185">Reference proteome</keyword>
<dbReference type="InterPro" id="IPR027783">
    <property type="entry name" value="Bacterial_PH-related"/>
</dbReference>
<organism evidence="3 4">
    <name type="scientific">Bacteroides coprosuis DSM 18011</name>
    <dbReference type="NCBI Taxonomy" id="679937"/>
    <lineage>
        <taxon>Bacteria</taxon>
        <taxon>Pseudomonadati</taxon>
        <taxon>Bacteroidota</taxon>
        <taxon>Bacteroidia</taxon>
        <taxon>Bacteroidales</taxon>
        <taxon>Bacteroidaceae</taxon>
        <taxon>Bacteroides</taxon>
    </lineage>
</organism>
<keyword evidence="1" id="KW-0472">Membrane</keyword>
<keyword evidence="1" id="KW-0812">Transmembrane</keyword>
<sequence>MKYFFKPDWLVITISFILLASIAMLINITPWNSFWSILFFALMIGILVYGLAIVPIWVEVDDNKIKVQQLIGHKTFRKNKVTVKPVTKDDISGSIRVFGSSGYGGHTGWFRNKRLGKYFMLILNKNELALIETDQGKKIIINYPQDLL</sequence>
<gene>
    <name evidence="3" type="ORF">Bcop_0023</name>
</gene>
<proteinExistence type="predicted"/>
<evidence type="ECO:0000313" key="3">
    <source>
        <dbReference type="EMBL" id="EGJ70243.1"/>
    </source>
</evidence>
<evidence type="ECO:0000313" key="4">
    <source>
        <dbReference type="Proteomes" id="UP000018439"/>
    </source>
</evidence>
<evidence type="ECO:0000259" key="2">
    <source>
        <dbReference type="Pfam" id="PF10882"/>
    </source>
</evidence>
<dbReference type="OrthoDB" id="1040273at2"/>
<name>F3ZNQ4_9BACE</name>
<dbReference type="EMBL" id="CM001167">
    <property type="protein sequence ID" value="EGJ70243.1"/>
    <property type="molecule type" value="Genomic_DNA"/>
</dbReference>
<dbReference type="Proteomes" id="UP000018439">
    <property type="component" value="Chromosome"/>
</dbReference>
<dbReference type="HOGENOM" id="CLU_129907_0_0_10"/>
<accession>F3ZNQ4</accession>